<name>A0A1H8MR62_9PROT</name>
<evidence type="ECO:0000313" key="1">
    <source>
        <dbReference type="EMBL" id="SEO19895.1"/>
    </source>
</evidence>
<accession>A0A1H8MR62</accession>
<evidence type="ECO:0000313" key="2">
    <source>
        <dbReference type="Proteomes" id="UP000183898"/>
    </source>
</evidence>
<proteinExistence type="predicted"/>
<dbReference type="AlphaFoldDB" id="A0A1H8MR62"/>
<dbReference type="Proteomes" id="UP000183898">
    <property type="component" value="Unassembled WGS sequence"/>
</dbReference>
<sequence>MFCTRNRSFNTKEILFGKWMTIFRVLWLMFLASIVTGCASFPEYRTPKVETIAINKELIRNKPSVYMPLRYMNNLSSGDEKSNTESVAPLPRLRGIVEKTANELEVFQSFTFESFQAENMDYVLEIEMLNSGSKGKAMAAGFITGFTLFLVPSAATDNFKLTAKLYDKNRNLVKTYSYDDSITTWFGIWFIPVAGYTPTKAVENLWENMIKTLFSDLIKDNMLFKT</sequence>
<organism evidence="1 2">
    <name type="scientific">Nitrosospira multiformis</name>
    <dbReference type="NCBI Taxonomy" id="1231"/>
    <lineage>
        <taxon>Bacteria</taxon>
        <taxon>Pseudomonadati</taxon>
        <taxon>Pseudomonadota</taxon>
        <taxon>Betaproteobacteria</taxon>
        <taxon>Nitrosomonadales</taxon>
        <taxon>Nitrosomonadaceae</taxon>
        <taxon>Nitrosospira</taxon>
    </lineage>
</organism>
<reference evidence="1 2" key="1">
    <citation type="submission" date="2016-10" db="EMBL/GenBank/DDBJ databases">
        <authorList>
            <person name="de Groot N.N."/>
        </authorList>
    </citation>
    <scope>NUCLEOTIDE SEQUENCE [LARGE SCALE GENOMIC DNA]</scope>
    <source>
        <strain evidence="1 2">Nl18</strain>
    </source>
</reference>
<protein>
    <submittedName>
        <fullName evidence="1">Uncharacterized protein</fullName>
    </submittedName>
</protein>
<dbReference type="RefSeq" id="WP_074748553.1">
    <property type="nucleotide sequence ID" value="NZ_FOCT01000013.1"/>
</dbReference>
<gene>
    <name evidence="1" type="ORF">SAMN05216404_11382</name>
</gene>
<dbReference type="EMBL" id="FOCT01000013">
    <property type="protein sequence ID" value="SEO19895.1"/>
    <property type="molecule type" value="Genomic_DNA"/>
</dbReference>